<evidence type="ECO:0000313" key="3">
    <source>
        <dbReference type="Proteomes" id="UP000001522"/>
    </source>
</evidence>
<dbReference type="PANTHER" id="PTHR46957:SF3">
    <property type="entry name" value="CYTOKINE RECEPTOR"/>
    <property type="match status" value="1"/>
</dbReference>
<name>D3UGN1_HELM1</name>
<dbReference type="CDD" id="cd00063">
    <property type="entry name" value="FN3"/>
    <property type="match status" value="3"/>
</dbReference>
<reference evidence="2 3" key="1">
    <citation type="journal article" date="2010" name="BMC Genomics">
        <title>Comparative genomics and proteomics of Helicobacter mustelae, an ulcerogenic and carcinogenic gastric pathogen.</title>
        <authorList>
            <person name="O'Toole P.W."/>
            <person name="Snelling W.J."/>
            <person name="Canchaya C."/>
            <person name="Forde B.M."/>
            <person name="Hardie K.R."/>
            <person name="Josenhans C."/>
            <person name="Graham R.L.J."/>
            <person name="McMullan G."/>
            <person name="Parkhill J."/>
            <person name="Belda E."/>
            <person name="Bentley S.D."/>
        </authorList>
    </citation>
    <scope>NUCLEOTIDE SEQUENCE [LARGE SCALE GENOMIC DNA]</scope>
    <source>
        <strain evidence="3">ATCC 43772 / LMG 18044 / NCTC 12198 / 12198</strain>
    </source>
</reference>
<dbReference type="Proteomes" id="UP000001522">
    <property type="component" value="Chromosome"/>
</dbReference>
<dbReference type="InterPro" id="IPR050713">
    <property type="entry name" value="RTP_Phos/Ushers"/>
</dbReference>
<proteinExistence type="predicted"/>
<keyword evidence="3" id="KW-1185">Reference proteome</keyword>
<gene>
    <name evidence="2" type="ordered locus">HMU03900</name>
</gene>
<dbReference type="KEGG" id="hms:HMU03900"/>
<dbReference type="HOGENOM" id="CLU_680919_0_0_7"/>
<evidence type="ECO:0000313" key="2">
    <source>
        <dbReference type="EMBL" id="CBG39652.1"/>
    </source>
</evidence>
<dbReference type="EMBL" id="FN555004">
    <property type="protein sequence ID" value="CBG39652.1"/>
    <property type="molecule type" value="Genomic_DNA"/>
</dbReference>
<evidence type="ECO:0000259" key="1">
    <source>
        <dbReference type="PROSITE" id="PS50853"/>
    </source>
</evidence>
<dbReference type="Gene3D" id="2.60.40.10">
    <property type="entry name" value="Immunoglobulins"/>
    <property type="match status" value="4"/>
</dbReference>
<dbReference type="STRING" id="679897.HMU03900"/>
<dbReference type="SMART" id="SM00060">
    <property type="entry name" value="FN3"/>
    <property type="match status" value="4"/>
</dbReference>
<dbReference type="eggNOG" id="COG4733">
    <property type="taxonomic scope" value="Bacteria"/>
</dbReference>
<organism evidence="2 3">
    <name type="scientific">Helicobacter mustelae (strain ATCC 43772 / CCUG 25715 / CIP 103759 / LMG 18044 / NCTC 12198 / R85-136P)</name>
    <name type="common">Campylobacter mustelae</name>
    <dbReference type="NCBI Taxonomy" id="679897"/>
    <lineage>
        <taxon>Bacteria</taxon>
        <taxon>Pseudomonadati</taxon>
        <taxon>Campylobacterota</taxon>
        <taxon>Epsilonproteobacteria</taxon>
        <taxon>Campylobacterales</taxon>
        <taxon>Helicobacteraceae</taxon>
        <taxon>Helicobacter</taxon>
    </lineage>
</organism>
<dbReference type="AlphaFoldDB" id="D3UGN1"/>
<dbReference type="PROSITE" id="PS50853">
    <property type="entry name" value="FN3"/>
    <property type="match status" value="3"/>
</dbReference>
<feature type="domain" description="Fibronectin type-III" evidence="1">
    <location>
        <begin position="117"/>
        <end position="209"/>
    </location>
</feature>
<keyword evidence="2" id="KW-0449">Lipoprotein</keyword>
<dbReference type="GO" id="GO:0016020">
    <property type="term" value="C:membrane"/>
    <property type="evidence" value="ECO:0007669"/>
    <property type="project" value="UniProtKB-SubCell"/>
</dbReference>
<accession>D3UGN1</accession>
<dbReference type="SUPFAM" id="SSF49265">
    <property type="entry name" value="Fibronectin type III"/>
    <property type="match status" value="3"/>
</dbReference>
<dbReference type="InterPro" id="IPR036116">
    <property type="entry name" value="FN3_sf"/>
</dbReference>
<sequence>MIQGCFFLESEVNKRRVDNTLSKVEGIRTISDVTSAGIEWQLPSDIEQISGYVIYAIDDKKTQKILHVIKNPFATHYYVGKLKPQSSYNYQIAALGRQNNISVKSENITIKTSYIDPIENVFASKDLPKQIKIFWSPHPNPSIQRYIIERRAENGQFLRVGVVPHRLYVEFFDQNLEDDKAYTYRVLAESFEGALSLPSKSVSGITRKPPLPLQNITASNNLVKSILLHWDVPQNPISPIARYKIFASPMLNQGFKFLAQTKQNSYKDQNLKDGEIRYYKIIAVDADDVDGEMPNGAVEGNALPLPATPKVIAARMINGNMALLQWRMPENARQIAHFKVCRLANGGSKVCFDNISQEEFIDKEMKPQIKYQYSVQSIDANDLESLPSQSFTLGY</sequence>
<dbReference type="InterPro" id="IPR013783">
    <property type="entry name" value="Ig-like_fold"/>
</dbReference>
<dbReference type="InterPro" id="IPR003961">
    <property type="entry name" value="FN3_dom"/>
</dbReference>
<feature type="domain" description="Fibronectin type-III" evidence="1">
    <location>
        <begin position="212"/>
        <end position="305"/>
    </location>
</feature>
<feature type="domain" description="Fibronectin type-III" evidence="1">
    <location>
        <begin position="20"/>
        <end position="115"/>
    </location>
</feature>
<dbReference type="PANTHER" id="PTHR46957">
    <property type="entry name" value="CYTOKINE RECEPTOR"/>
    <property type="match status" value="1"/>
</dbReference>
<protein>
    <submittedName>
        <fullName evidence="2">Putative fibronectin domain-containing lipoprotein</fullName>
    </submittedName>
</protein>